<keyword evidence="1" id="KW-0812">Transmembrane</keyword>
<gene>
    <name evidence="2" type="primary">yabQ</name>
    <name evidence="2" type="ORF">MOMUL_05750</name>
</gene>
<dbReference type="Proteomes" id="UP000075670">
    <property type="component" value="Unassembled WGS sequence"/>
</dbReference>
<keyword evidence="1" id="KW-0472">Membrane</keyword>
<accession>A0A151B1Q7</accession>
<dbReference type="AlphaFoldDB" id="A0A151B1Q7"/>
<dbReference type="InterPro" id="IPR019074">
    <property type="entry name" value="YabQ"/>
</dbReference>
<dbReference type="Pfam" id="PF09578">
    <property type="entry name" value="Spore_YabQ"/>
    <property type="match status" value="1"/>
</dbReference>
<feature type="transmembrane region" description="Helical" evidence="1">
    <location>
        <begin position="113"/>
        <end position="138"/>
    </location>
</feature>
<feature type="transmembrane region" description="Helical" evidence="1">
    <location>
        <begin position="48"/>
        <end position="66"/>
    </location>
</feature>
<keyword evidence="1" id="KW-1133">Transmembrane helix</keyword>
<reference evidence="2 3" key="1">
    <citation type="submission" date="2016-02" db="EMBL/GenBank/DDBJ databases">
        <title>Genome sequence of Moorella mulderi DSM 14980.</title>
        <authorList>
            <person name="Poehlein A."/>
            <person name="Daniel R."/>
        </authorList>
    </citation>
    <scope>NUCLEOTIDE SEQUENCE [LARGE SCALE GENOMIC DNA]</scope>
    <source>
        <strain evidence="2 3">DSM 14980</strain>
    </source>
</reference>
<name>A0A151B1Q7_9FIRM</name>
<organism evidence="2 3">
    <name type="scientific">Moorella mulderi DSM 14980</name>
    <dbReference type="NCBI Taxonomy" id="1122241"/>
    <lineage>
        <taxon>Bacteria</taxon>
        <taxon>Bacillati</taxon>
        <taxon>Bacillota</taxon>
        <taxon>Clostridia</taxon>
        <taxon>Neomoorellales</taxon>
        <taxon>Neomoorellaceae</taxon>
        <taxon>Neomoorella</taxon>
    </lineage>
</organism>
<dbReference type="EMBL" id="LTBC01000001">
    <property type="protein sequence ID" value="KYH33859.1"/>
    <property type="molecule type" value="Genomic_DNA"/>
</dbReference>
<feature type="transmembrane region" description="Helical" evidence="1">
    <location>
        <begin position="6"/>
        <end position="28"/>
    </location>
</feature>
<evidence type="ECO:0000313" key="2">
    <source>
        <dbReference type="EMBL" id="KYH33859.1"/>
    </source>
</evidence>
<dbReference type="PATRIC" id="fig|1122241.3.peg.611"/>
<evidence type="ECO:0000256" key="1">
    <source>
        <dbReference type="SAM" id="Phobius"/>
    </source>
</evidence>
<dbReference type="OrthoDB" id="1685240at2"/>
<dbReference type="NCBIfam" id="TIGR02893">
    <property type="entry name" value="spore_yabQ"/>
    <property type="match status" value="1"/>
</dbReference>
<dbReference type="RefSeq" id="WP_054935777.1">
    <property type="nucleotide sequence ID" value="NZ_LTBC01000001.1"/>
</dbReference>
<protein>
    <submittedName>
        <fullName evidence="2">Spore protein YabQ</fullName>
    </submittedName>
</protein>
<evidence type="ECO:0000313" key="3">
    <source>
        <dbReference type="Proteomes" id="UP000075670"/>
    </source>
</evidence>
<feature type="transmembrane region" description="Helical" evidence="1">
    <location>
        <begin position="72"/>
        <end position="92"/>
    </location>
</feature>
<sequence length="157" mass="17893">MIPVLEQWQIFLALCGAGLLLAFGFDCYRVGRYFWRPKRLRTHMGDALFWLIFTALTFTLLMFINWGEVRAYVFLALGLGTILYAGFLSRGMRRRLYTGGRLLARMMAVGRRFLRQTVLVVIIPGSMVFSCLTFPFAALRLFLRRHHPGGPPGGVKG</sequence>
<comment type="caution">
    <text evidence="2">The sequence shown here is derived from an EMBL/GenBank/DDBJ whole genome shotgun (WGS) entry which is preliminary data.</text>
</comment>
<keyword evidence="3" id="KW-1185">Reference proteome</keyword>
<proteinExistence type="predicted"/>